<organism evidence="1 2">
    <name type="scientific">Shewanella litoralis</name>
    <dbReference type="NCBI Taxonomy" id="2282700"/>
    <lineage>
        <taxon>Bacteria</taxon>
        <taxon>Pseudomonadati</taxon>
        <taxon>Pseudomonadota</taxon>
        <taxon>Gammaproteobacteria</taxon>
        <taxon>Alteromonadales</taxon>
        <taxon>Shewanellaceae</taxon>
        <taxon>Shewanella</taxon>
    </lineage>
</organism>
<protein>
    <submittedName>
        <fullName evidence="1">Uncharacterized protein</fullName>
    </submittedName>
</protein>
<keyword evidence="2" id="KW-1185">Reference proteome</keyword>
<evidence type="ECO:0000313" key="1">
    <source>
        <dbReference type="EMBL" id="GGQ22643.1"/>
    </source>
</evidence>
<comment type="caution">
    <text evidence="1">The sequence shown here is derived from an EMBL/GenBank/DDBJ whole genome shotgun (WGS) entry which is preliminary data.</text>
</comment>
<evidence type="ECO:0000313" key="2">
    <source>
        <dbReference type="Proteomes" id="UP000619118"/>
    </source>
</evidence>
<dbReference type="Proteomes" id="UP000619118">
    <property type="component" value="Unassembled WGS sequence"/>
</dbReference>
<gene>
    <name evidence="1" type="ORF">GCM10009411_23310</name>
</gene>
<name>A0ABQ2REZ1_9GAMM</name>
<reference evidence="2" key="1">
    <citation type="journal article" date="2019" name="Int. J. Syst. Evol. Microbiol.">
        <title>The Global Catalogue of Microorganisms (GCM) 10K type strain sequencing project: providing services to taxonomists for standard genome sequencing and annotation.</title>
        <authorList>
            <consortium name="The Broad Institute Genomics Platform"/>
            <consortium name="The Broad Institute Genome Sequencing Center for Infectious Disease"/>
            <person name="Wu L."/>
            <person name="Ma J."/>
        </authorList>
    </citation>
    <scope>NUCLEOTIDE SEQUENCE [LARGE SCALE GENOMIC DNA]</scope>
    <source>
        <strain evidence="2">JCM 32306</strain>
    </source>
</reference>
<sequence>MHMLMTGLKEFLLPSPQLQFNLSTQFVENSNLFASQYEANNMINCPMDPTSHLNNTLNSHFGIIIYRQNNPEAIAS</sequence>
<proteinExistence type="predicted"/>
<dbReference type="EMBL" id="BMQX01000016">
    <property type="protein sequence ID" value="GGQ22643.1"/>
    <property type="molecule type" value="Genomic_DNA"/>
</dbReference>
<accession>A0ABQ2REZ1</accession>